<dbReference type="InterPro" id="IPR020084">
    <property type="entry name" value="NUDIX_hydrolase_CS"/>
</dbReference>
<evidence type="ECO:0000313" key="12">
    <source>
        <dbReference type="Proteomes" id="UP000199501"/>
    </source>
</evidence>
<comment type="catalytic activity">
    <reaction evidence="9">
        <text>a 5'-end NAD(+)-phospho-ribonucleoside in mRNA + H2O = a 5'-end phospho-adenosine-phospho-ribonucleoside in mRNA + beta-nicotinamide D-ribonucleotide + 2 H(+)</text>
        <dbReference type="Rhea" id="RHEA:60876"/>
        <dbReference type="Rhea" id="RHEA-COMP:15698"/>
        <dbReference type="Rhea" id="RHEA-COMP:15719"/>
        <dbReference type="ChEBI" id="CHEBI:14649"/>
        <dbReference type="ChEBI" id="CHEBI:15377"/>
        <dbReference type="ChEBI" id="CHEBI:15378"/>
        <dbReference type="ChEBI" id="CHEBI:144029"/>
        <dbReference type="ChEBI" id="CHEBI:144051"/>
    </reaction>
    <physiologicalReaction direction="left-to-right" evidence="9">
        <dbReference type="Rhea" id="RHEA:60877"/>
    </physiologicalReaction>
</comment>
<evidence type="ECO:0000256" key="8">
    <source>
        <dbReference type="ARBA" id="ARBA00023027"/>
    </source>
</evidence>
<comment type="cofactor">
    <cofactor evidence="2">
        <name>Zn(2+)</name>
        <dbReference type="ChEBI" id="CHEBI:29105"/>
    </cofactor>
</comment>
<dbReference type="SUPFAM" id="SSF55811">
    <property type="entry name" value="Nudix"/>
    <property type="match status" value="1"/>
</dbReference>
<keyword evidence="8" id="KW-0520">NAD</keyword>
<dbReference type="InterPro" id="IPR015797">
    <property type="entry name" value="NUDIX_hydrolase-like_dom_sf"/>
</dbReference>
<feature type="domain" description="Nudix hydrolase" evidence="10">
    <location>
        <begin position="181"/>
        <end position="320"/>
    </location>
</feature>
<proteinExistence type="inferred from homology"/>
<dbReference type="Gene3D" id="3.90.79.10">
    <property type="entry name" value="Nucleoside Triphosphate Pyrophosphohydrolase"/>
    <property type="match status" value="1"/>
</dbReference>
<comment type="cofactor">
    <cofactor evidence="1">
        <name>Mg(2+)</name>
        <dbReference type="ChEBI" id="CHEBI:18420"/>
    </cofactor>
</comment>
<reference evidence="12" key="1">
    <citation type="submission" date="2016-10" db="EMBL/GenBank/DDBJ databases">
        <authorList>
            <person name="Varghese N."/>
            <person name="Submissions S."/>
        </authorList>
    </citation>
    <scope>NUCLEOTIDE SEQUENCE [LARGE SCALE GENOMIC DNA]</scope>
    <source>
        <strain evidence="12">IBRC-M 10403</strain>
    </source>
</reference>
<dbReference type="Gene3D" id="3.90.79.20">
    <property type="match status" value="1"/>
</dbReference>
<dbReference type="InterPro" id="IPR000086">
    <property type="entry name" value="NUDIX_hydrolase_dom"/>
</dbReference>
<dbReference type="PROSITE" id="PS51462">
    <property type="entry name" value="NUDIX"/>
    <property type="match status" value="1"/>
</dbReference>
<dbReference type="Proteomes" id="UP000199501">
    <property type="component" value="Unassembled WGS sequence"/>
</dbReference>
<organism evidence="11 12">
    <name type="scientific">Actinokineospora iranica</name>
    <dbReference type="NCBI Taxonomy" id="1271860"/>
    <lineage>
        <taxon>Bacteria</taxon>
        <taxon>Bacillati</taxon>
        <taxon>Actinomycetota</taxon>
        <taxon>Actinomycetes</taxon>
        <taxon>Pseudonocardiales</taxon>
        <taxon>Pseudonocardiaceae</taxon>
        <taxon>Actinokineospora</taxon>
    </lineage>
</organism>
<dbReference type="Pfam" id="PF09296">
    <property type="entry name" value="NUDIX-like"/>
    <property type="match status" value="1"/>
</dbReference>
<evidence type="ECO:0000256" key="6">
    <source>
        <dbReference type="ARBA" id="ARBA00022801"/>
    </source>
</evidence>
<dbReference type="GO" id="GO:0019677">
    <property type="term" value="P:NAD+ catabolic process"/>
    <property type="evidence" value="ECO:0007669"/>
    <property type="project" value="TreeGrafter"/>
</dbReference>
<keyword evidence="7" id="KW-0460">Magnesium</keyword>
<dbReference type="RefSeq" id="WP_091450499.1">
    <property type="nucleotide sequence ID" value="NZ_FMZZ01000006.1"/>
</dbReference>
<dbReference type="GO" id="GO:0005829">
    <property type="term" value="C:cytosol"/>
    <property type="evidence" value="ECO:0007669"/>
    <property type="project" value="TreeGrafter"/>
</dbReference>
<dbReference type="EMBL" id="FMZZ01000006">
    <property type="protein sequence ID" value="SDC98220.1"/>
    <property type="molecule type" value="Genomic_DNA"/>
</dbReference>
<comment type="similarity">
    <text evidence="3">Belongs to the Nudix hydrolase family. NudC subfamily.</text>
</comment>
<dbReference type="PANTHER" id="PTHR42904:SF6">
    <property type="entry name" value="NAD-CAPPED RNA HYDROLASE NUDT12"/>
    <property type="match status" value="1"/>
</dbReference>
<dbReference type="CDD" id="cd03429">
    <property type="entry name" value="NUDIX_NADH_pyrophosphatase_Nudt13"/>
    <property type="match status" value="1"/>
</dbReference>
<keyword evidence="6" id="KW-0378">Hydrolase</keyword>
<evidence type="ECO:0000256" key="4">
    <source>
        <dbReference type="ARBA" id="ARBA00012381"/>
    </source>
</evidence>
<accession>A0A1G6R0M1</accession>
<evidence type="ECO:0000259" key="10">
    <source>
        <dbReference type="PROSITE" id="PS51462"/>
    </source>
</evidence>
<dbReference type="Pfam" id="PF00293">
    <property type="entry name" value="NUDIX"/>
    <property type="match status" value="1"/>
</dbReference>
<dbReference type="NCBIfam" id="NF001299">
    <property type="entry name" value="PRK00241.1"/>
    <property type="match status" value="1"/>
</dbReference>
<evidence type="ECO:0000256" key="5">
    <source>
        <dbReference type="ARBA" id="ARBA00022723"/>
    </source>
</evidence>
<sequence>MTAEPFGLATLPALSRSTIERDETARKDDARLDRLWKAGQVLLVDRHGRTPVRDDATALALRPSSAIGDERPVQASLLGEQGDLAYWTMPAREPFRDGAVPPPNGWGLWPGAVSATGEQWHDLRGVGALLDDTDAGLFTTAVALANWHARARFCAACGSPVEVTAAGWAATCTGCHREEYPRTDPAVICLIHDGVGVNGEHVLLARQPVWPPGRYSVLAGFVEAGESLEACVEREMAEEVGVGVTGIRYLGSQPWPFPRSVMIGFAAVADRDAPLVLAEGEIERARWVPRAEVREALAGDGETGDLILPGATSIALQMLQGWAAAG</sequence>
<gene>
    <name evidence="11" type="ORF">SAMN05216174_10680</name>
</gene>
<dbReference type="Pfam" id="PF09297">
    <property type="entry name" value="Zn_ribbon_NUD"/>
    <property type="match status" value="1"/>
</dbReference>
<evidence type="ECO:0000256" key="7">
    <source>
        <dbReference type="ARBA" id="ARBA00022842"/>
    </source>
</evidence>
<evidence type="ECO:0000256" key="3">
    <source>
        <dbReference type="ARBA" id="ARBA00009595"/>
    </source>
</evidence>
<dbReference type="GO" id="GO:0006742">
    <property type="term" value="P:NADP+ catabolic process"/>
    <property type="evidence" value="ECO:0007669"/>
    <property type="project" value="TreeGrafter"/>
</dbReference>
<dbReference type="PROSITE" id="PS00893">
    <property type="entry name" value="NUDIX_BOX"/>
    <property type="match status" value="1"/>
</dbReference>
<keyword evidence="5" id="KW-0479">Metal-binding</keyword>
<dbReference type="InterPro" id="IPR050241">
    <property type="entry name" value="NAD-cap_RNA_hydrolase_NudC"/>
</dbReference>
<dbReference type="AlphaFoldDB" id="A0A1G6R0M1"/>
<evidence type="ECO:0000256" key="9">
    <source>
        <dbReference type="ARBA" id="ARBA00023679"/>
    </source>
</evidence>
<keyword evidence="12" id="KW-1185">Reference proteome</keyword>
<dbReference type="PANTHER" id="PTHR42904">
    <property type="entry name" value="NUDIX HYDROLASE, NUDC SUBFAMILY"/>
    <property type="match status" value="1"/>
</dbReference>
<dbReference type="OrthoDB" id="9791656at2"/>
<evidence type="ECO:0000313" key="11">
    <source>
        <dbReference type="EMBL" id="SDC98220.1"/>
    </source>
</evidence>
<dbReference type="STRING" id="1271860.SAMN05216174_10680"/>
<dbReference type="GO" id="GO:0035529">
    <property type="term" value="F:NADH pyrophosphatase activity"/>
    <property type="evidence" value="ECO:0007669"/>
    <property type="project" value="TreeGrafter"/>
</dbReference>
<evidence type="ECO:0000256" key="1">
    <source>
        <dbReference type="ARBA" id="ARBA00001946"/>
    </source>
</evidence>
<dbReference type="InterPro" id="IPR015375">
    <property type="entry name" value="NADH_PPase-like_N"/>
</dbReference>
<name>A0A1G6R0M1_9PSEU</name>
<dbReference type="EC" id="3.6.1.22" evidence="4"/>
<protein>
    <recommendedName>
        <fullName evidence="4">NAD(+) diphosphatase</fullName>
        <ecNumber evidence="4">3.6.1.22</ecNumber>
    </recommendedName>
</protein>
<dbReference type="GO" id="GO:0046872">
    <property type="term" value="F:metal ion binding"/>
    <property type="evidence" value="ECO:0007669"/>
    <property type="project" value="UniProtKB-KW"/>
</dbReference>
<dbReference type="InterPro" id="IPR015376">
    <property type="entry name" value="Znr_NADH_PPase"/>
</dbReference>
<evidence type="ECO:0000256" key="2">
    <source>
        <dbReference type="ARBA" id="ARBA00001947"/>
    </source>
</evidence>
<dbReference type="InterPro" id="IPR049734">
    <property type="entry name" value="NudC-like_C"/>
</dbReference>